<keyword evidence="1" id="KW-0802">TPR repeat</keyword>
<evidence type="ECO:0008006" key="4">
    <source>
        <dbReference type="Google" id="ProtNLM"/>
    </source>
</evidence>
<evidence type="ECO:0000313" key="3">
    <source>
        <dbReference type="Proteomes" id="UP000738349"/>
    </source>
</evidence>
<name>A0A9P9FRH6_9HYPO</name>
<evidence type="ECO:0000256" key="1">
    <source>
        <dbReference type="PROSITE-ProRule" id="PRU00339"/>
    </source>
</evidence>
<dbReference type="AlphaFoldDB" id="A0A9P9FRH6"/>
<protein>
    <recommendedName>
        <fullName evidence="4">Tetratricopeptide repeat protein</fullName>
    </recommendedName>
</protein>
<proteinExistence type="predicted"/>
<organism evidence="2 3">
    <name type="scientific">Dactylonectria macrodidyma</name>
    <dbReference type="NCBI Taxonomy" id="307937"/>
    <lineage>
        <taxon>Eukaryota</taxon>
        <taxon>Fungi</taxon>
        <taxon>Dikarya</taxon>
        <taxon>Ascomycota</taxon>
        <taxon>Pezizomycotina</taxon>
        <taxon>Sordariomycetes</taxon>
        <taxon>Hypocreomycetidae</taxon>
        <taxon>Hypocreales</taxon>
        <taxon>Nectriaceae</taxon>
        <taxon>Dactylonectria</taxon>
    </lineage>
</organism>
<dbReference type="PROSITE" id="PS50005">
    <property type="entry name" value="TPR"/>
    <property type="match status" value="1"/>
</dbReference>
<dbReference type="OrthoDB" id="5379420at2759"/>
<dbReference type="Proteomes" id="UP000738349">
    <property type="component" value="Unassembled WGS sequence"/>
</dbReference>
<gene>
    <name evidence="2" type="ORF">EDB81DRAFT_876488</name>
</gene>
<reference evidence="2" key="1">
    <citation type="journal article" date="2021" name="Nat. Commun.">
        <title>Genetic determinants of endophytism in the Arabidopsis root mycobiome.</title>
        <authorList>
            <person name="Mesny F."/>
            <person name="Miyauchi S."/>
            <person name="Thiergart T."/>
            <person name="Pickel B."/>
            <person name="Atanasova L."/>
            <person name="Karlsson M."/>
            <person name="Huettel B."/>
            <person name="Barry K.W."/>
            <person name="Haridas S."/>
            <person name="Chen C."/>
            <person name="Bauer D."/>
            <person name="Andreopoulos W."/>
            <person name="Pangilinan J."/>
            <person name="LaButti K."/>
            <person name="Riley R."/>
            <person name="Lipzen A."/>
            <person name="Clum A."/>
            <person name="Drula E."/>
            <person name="Henrissat B."/>
            <person name="Kohler A."/>
            <person name="Grigoriev I.V."/>
            <person name="Martin F.M."/>
            <person name="Hacquard S."/>
        </authorList>
    </citation>
    <scope>NUCLEOTIDE SEQUENCE</scope>
    <source>
        <strain evidence="2">MPI-CAGE-AT-0147</strain>
    </source>
</reference>
<dbReference type="SMART" id="SM00028">
    <property type="entry name" value="TPR"/>
    <property type="match status" value="2"/>
</dbReference>
<comment type="caution">
    <text evidence="2">The sequence shown here is derived from an EMBL/GenBank/DDBJ whole genome shotgun (WGS) entry which is preliminary data.</text>
</comment>
<sequence>MPGVLESMSPAQYYEIAQRFAEAIKNGSSPWSVKLTGQNAVSASTLYSVGCLMRHIAEPRSAMAFVVAMWASASDMGYLPATISLAREISRGGAWGMNPQLKRVETRFKQLVSEGRDPNALTVEGELLYKLGKYDAAVTMLKRALLVGGEDFEWESSCRLQLGRAYVKLQRHVEAREAFEAVANMGSAEADADLGQLLRSSDQEKAEGYFYSAGIHGQPDMLRHLSEIAFEKIATATDEHAAKDHQLWAMEWARLADLTEKF</sequence>
<dbReference type="EMBL" id="JAGMUV010000002">
    <property type="protein sequence ID" value="KAH7170458.1"/>
    <property type="molecule type" value="Genomic_DNA"/>
</dbReference>
<dbReference type="InterPro" id="IPR019734">
    <property type="entry name" value="TPR_rpt"/>
</dbReference>
<dbReference type="Pfam" id="PF12895">
    <property type="entry name" value="ANAPC3"/>
    <property type="match status" value="1"/>
</dbReference>
<dbReference type="SUPFAM" id="SSF48452">
    <property type="entry name" value="TPR-like"/>
    <property type="match status" value="1"/>
</dbReference>
<accession>A0A9P9FRH6</accession>
<evidence type="ECO:0000313" key="2">
    <source>
        <dbReference type="EMBL" id="KAH7170458.1"/>
    </source>
</evidence>
<dbReference type="InterPro" id="IPR011990">
    <property type="entry name" value="TPR-like_helical_dom_sf"/>
</dbReference>
<dbReference type="Gene3D" id="1.25.40.10">
    <property type="entry name" value="Tetratricopeptide repeat domain"/>
    <property type="match status" value="1"/>
</dbReference>
<feature type="repeat" description="TPR" evidence="1">
    <location>
        <begin position="118"/>
        <end position="151"/>
    </location>
</feature>
<keyword evidence="3" id="KW-1185">Reference proteome</keyword>